<sequence>MRKNQIWKIYGTEYKKMTMELLEKTDLAALISDRKLRIGIKPNLVCPTPADFGATTHPEIVAGILEYLQGHGFSHLVMAEGSWVGDRTSEALEYCGYRELSERYGVEFKDTKKLPFHAADCGGLELNLTDIVDEVDFWINVPVLKGHCQTKMTCALKNMKGLLPDSEKRRFHRMGLHKPIAHLSAGIRQDFIVVDHICGDPDFEEGGSPLVRNCIMASRDPVLTDSYACALLGLSAADVPYVGMAEKLGTGTADLKNAEIICLNGGEEEREEGNAASRRVLDVSYAVEEVDSCSACYGSLIPALYRLKEEGLLDQLKDKIAIGQGHQGKTGKLGIGRCTKNFAFSIPGCPPDEEKIYQELKKYILAET</sequence>
<dbReference type="Proteomes" id="UP000466864">
    <property type="component" value="Unassembled WGS sequence"/>
</dbReference>
<dbReference type="Pfam" id="PF04015">
    <property type="entry name" value="DUF362"/>
    <property type="match status" value="1"/>
</dbReference>
<organism evidence="2 3">
    <name type="scientific">Bilifractor porci</name>
    <dbReference type="NCBI Taxonomy" id="2606636"/>
    <lineage>
        <taxon>Bacteria</taxon>
        <taxon>Bacillati</taxon>
        <taxon>Bacillota</taxon>
        <taxon>Clostridia</taxon>
        <taxon>Lachnospirales</taxon>
        <taxon>Lachnospiraceae</taxon>
        <taxon>Bilifractor</taxon>
    </lineage>
</organism>
<dbReference type="EMBL" id="VUMV01000002">
    <property type="protein sequence ID" value="MST81389.1"/>
    <property type="molecule type" value="Genomic_DNA"/>
</dbReference>
<proteinExistence type="predicted"/>
<evidence type="ECO:0000259" key="1">
    <source>
        <dbReference type="Pfam" id="PF04015"/>
    </source>
</evidence>
<name>A0A7X2P715_9FIRM</name>
<gene>
    <name evidence="2" type="ORF">FYJ60_03530</name>
</gene>
<keyword evidence="3" id="KW-1185">Reference proteome</keyword>
<accession>A0A7X2P715</accession>
<comment type="caution">
    <text evidence="2">The sequence shown here is derived from an EMBL/GenBank/DDBJ whole genome shotgun (WGS) entry which is preliminary data.</text>
</comment>
<feature type="domain" description="DUF362" evidence="1">
    <location>
        <begin position="38"/>
        <end position="229"/>
    </location>
</feature>
<dbReference type="InterPro" id="IPR007160">
    <property type="entry name" value="DUF362"/>
</dbReference>
<evidence type="ECO:0000313" key="3">
    <source>
        <dbReference type="Proteomes" id="UP000466864"/>
    </source>
</evidence>
<dbReference type="AlphaFoldDB" id="A0A7X2P715"/>
<evidence type="ECO:0000313" key="2">
    <source>
        <dbReference type="EMBL" id="MST81389.1"/>
    </source>
</evidence>
<protein>
    <submittedName>
        <fullName evidence="2">DUF362 domain-containing protein</fullName>
    </submittedName>
</protein>
<reference evidence="2 3" key="1">
    <citation type="submission" date="2019-08" db="EMBL/GenBank/DDBJ databases">
        <title>In-depth cultivation of the pig gut microbiome towards novel bacterial diversity and tailored functional studies.</title>
        <authorList>
            <person name="Wylensek D."/>
            <person name="Hitch T.C.A."/>
            <person name="Clavel T."/>
        </authorList>
    </citation>
    <scope>NUCLEOTIDE SEQUENCE [LARGE SCALE GENOMIC DNA]</scope>
    <source>
        <strain evidence="2 3">Oil+RF-744-WCA-WT-13</strain>
    </source>
</reference>